<accession>A0A0B2UCR2</accession>
<dbReference type="EMBL" id="JOKQ01000012">
    <property type="protein sequence ID" value="KHN68806.1"/>
    <property type="molecule type" value="Genomic_DNA"/>
</dbReference>
<comment type="caution">
    <text evidence="1">The sequence shown here is derived from an EMBL/GenBank/DDBJ whole genome shotgun (WGS) entry which is preliminary data.</text>
</comment>
<sequence length="159" mass="17775">MNKQLEEVESLCLKGIKKGDIRTVEMYFGPYLSFVPVTQHSAFIKAYMLLHYFASNQKALFYTTLETVTPSELQDKSIRLVMEVDTCVSIGAVEKLKKAVASNTSKELSTVLKSIVDSQMKTIELSECSEEVEAMGQEVIDRRIIEGAMFIGKNSSGNF</sequence>
<dbReference type="VEuPathDB" id="MicrosporidiaDB:M896_120240"/>
<protein>
    <submittedName>
        <fullName evidence="1">Uncharacterized protein</fullName>
    </submittedName>
</protein>
<dbReference type="Proteomes" id="UP000031056">
    <property type="component" value="Unassembled WGS sequence"/>
</dbReference>
<gene>
    <name evidence="1" type="ORF">M896_120240</name>
</gene>
<proteinExistence type="predicted"/>
<dbReference type="AlphaFoldDB" id="A0A0B2UCR2"/>
<dbReference type="OrthoDB" id="8775810at2759"/>
<dbReference type="Gene3D" id="1.25.40.990">
    <property type="match status" value="1"/>
</dbReference>
<dbReference type="InParanoid" id="A0A0B2UCR2"/>
<dbReference type="RefSeq" id="XP_014562848.1">
    <property type="nucleotide sequence ID" value="XM_014707362.1"/>
</dbReference>
<dbReference type="GeneID" id="26262541"/>
<reference evidence="1 2" key="1">
    <citation type="journal article" date="2014" name="MBio">
        <title>The Ordospora colligata genome; evolution of extreme reduction in microsporidia and host-to-parasite horizontal gene transfer.</title>
        <authorList>
            <person name="Pombert J.-F."/>
            <person name="Haag K.L."/>
            <person name="Beidas S."/>
            <person name="Ebert D."/>
            <person name="Keeling P.J."/>
        </authorList>
    </citation>
    <scope>NUCLEOTIDE SEQUENCE [LARGE SCALE GENOMIC DNA]</scope>
    <source>
        <strain evidence="1 2">OC4</strain>
    </source>
</reference>
<organism evidence="1 2">
    <name type="scientific">Ordospora colligata OC4</name>
    <dbReference type="NCBI Taxonomy" id="1354746"/>
    <lineage>
        <taxon>Eukaryota</taxon>
        <taxon>Fungi</taxon>
        <taxon>Fungi incertae sedis</taxon>
        <taxon>Microsporidia</taxon>
        <taxon>Ordosporidae</taxon>
        <taxon>Ordospora</taxon>
    </lineage>
</organism>
<evidence type="ECO:0000313" key="2">
    <source>
        <dbReference type="Proteomes" id="UP000031056"/>
    </source>
</evidence>
<dbReference type="HOGENOM" id="CLU_1660742_0_0_1"/>
<name>A0A0B2UCR2_9MICR</name>
<evidence type="ECO:0000313" key="1">
    <source>
        <dbReference type="EMBL" id="KHN68806.1"/>
    </source>
</evidence>
<keyword evidence="2" id="KW-1185">Reference proteome</keyword>